<keyword evidence="9" id="KW-0325">Glycoprotein</keyword>
<dbReference type="Pfam" id="PF16923">
    <property type="entry name" value="Glyco_hydro_63N"/>
    <property type="match status" value="2"/>
</dbReference>
<comment type="similarity">
    <text evidence="2 12">Belongs to the glycosyl hydrolase 63 family.</text>
</comment>
<evidence type="ECO:0000256" key="1">
    <source>
        <dbReference type="ARBA" id="ARBA00004648"/>
    </source>
</evidence>
<evidence type="ECO:0000256" key="12">
    <source>
        <dbReference type="RuleBase" id="RU368089"/>
    </source>
</evidence>
<keyword evidence="10 12" id="KW-0326">Glycosidase</keyword>
<gene>
    <name evidence="15" type="ORF">RFULGI_LOCUS2493</name>
</gene>
<evidence type="ECO:0000256" key="2">
    <source>
        <dbReference type="ARBA" id="ARBA00010833"/>
    </source>
</evidence>
<evidence type="ECO:0000256" key="4">
    <source>
        <dbReference type="ARBA" id="ARBA00022801"/>
    </source>
</evidence>
<keyword evidence="3" id="KW-0812">Transmembrane</keyword>
<dbReference type="GO" id="GO:0004573">
    <property type="term" value="F:Glc3Man9GlcNAc2 oligosaccharide glucosidase activity"/>
    <property type="evidence" value="ECO:0007669"/>
    <property type="project" value="UniProtKB-UniRule"/>
</dbReference>
<dbReference type="GO" id="GO:0009311">
    <property type="term" value="P:oligosaccharide metabolic process"/>
    <property type="evidence" value="ECO:0007669"/>
    <property type="project" value="UniProtKB-UniRule"/>
</dbReference>
<name>A0A9N8ZNW7_9GLOM</name>
<feature type="domain" description="Glycosyl hydrolase family 63 N-terminal" evidence="14">
    <location>
        <begin position="103"/>
        <end position="175"/>
    </location>
</feature>
<dbReference type="GO" id="GO:0006487">
    <property type="term" value="P:protein N-linked glycosylation"/>
    <property type="evidence" value="ECO:0007669"/>
    <property type="project" value="UniProtKB-UniRule"/>
</dbReference>
<dbReference type="Pfam" id="PF03200">
    <property type="entry name" value="Glyco_hydro_63"/>
    <property type="match status" value="1"/>
</dbReference>
<protein>
    <recommendedName>
        <fullName evidence="11 12">Mannosyl-oligosaccharide glucosidase</fullName>
        <ecNumber evidence="11 12">3.2.1.106</ecNumber>
    </recommendedName>
</protein>
<comment type="caution">
    <text evidence="15">The sequence shown here is derived from an EMBL/GenBank/DDBJ whole genome shotgun (WGS) entry which is preliminary data.</text>
</comment>
<sequence>VDHNSESLQIIQKRISANRASNESLLWGTYRPNLYFGTRPKLPESLMTGLMWFGVNDLESFQEEYSYKKHDGRSFAIQTITDVKNNVILKIEFLKVSGGGHDLENRLDQSGLDNPVELTGETPDLGHFAIKIVDGPDNRIPKITAVKMQMHPDLRKTQYWGHLVPDGDIWRAKDIPSPPFLFNLPNQMHENSNFYIFQKMVEAPFQFDIFFESGSSPVHIEVDKSYTDVDENEEYFWDKSMQADPQLTSPDEGFHQLLIGHWDNDLSLDIIKHWISLIDNDGWVAREQILGEEARSKVPHEFQTQYPHYANPPTLFMAIEAFLERLDNATESQPQQFVPQDILTTTTDSSILPIRHLQDLNLAKSFLAEIYPKLRSNYKWFRRTQWGEIKEWVAFSLLLLFKGLDDYPRPTPPHPAELHVDLMCWVGFMARSLRNIAERLDESVHVCHKGYLSLFPMLHEFLPNDSPKLGAILELIYNPEELWSPYPFSVKKKKRIKRFWPYIDYYF</sequence>
<evidence type="ECO:0000256" key="11">
    <source>
        <dbReference type="ARBA" id="ARBA00038888"/>
    </source>
</evidence>
<evidence type="ECO:0000256" key="8">
    <source>
        <dbReference type="ARBA" id="ARBA00023136"/>
    </source>
</evidence>
<comment type="subcellular location">
    <subcellularLocation>
        <location evidence="1 12">Endoplasmic reticulum membrane</location>
        <topology evidence="1 12">Single-pass type II membrane protein</topology>
    </subcellularLocation>
</comment>
<evidence type="ECO:0000256" key="9">
    <source>
        <dbReference type="ARBA" id="ARBA00023180"/>
    </source>
</evidence>
<keyword evidence="8" id="KW-0472">Membrane</keyword>
<dbReference type="AlphaFoldDB" id="A0A9N8ZNW7"/>
<dbReference type="SUPFAM" id="SSF48208">
    <property type="entry name" value="Six-hairpin glycosidases"/>
    <property type="match status" value="1"/>
</dbReference>
<feature type="domain" description="Glycosyl hydrolase family 63 C-terminal" evidence="13">
    <location>
        <begin position="250"/>
        <end position="443"/>
    </location>
</feature>
<dbReference type="EC" id="3.2.1.106" evidence="11 12"/>
<evidence type="ECO:0000259" key="13">
    <source>
        <dbReference type="Pfam" id="PF03200"/>
    </source>
</evidence>
<evidence type="ECO:0000256" key="5">
    <source>
        <dbReference type="ARBA" id="ARBA00022824"/>
    </source>
</evidence>
<dbReference type="Proteomes" id="UP000789396">
    <property type="component" value="Unassembled WGS sequence"/>
</dbReference>
<keyword evidence="6" id="KW-0735">Signal-anchor</keyword>
<dbReference type="InterPro" id="IPR008928">
    <property type="entry name" value="6-hairpin_glycosidase_sf"/>
</dbReference>
<dbReference type="PANTHER" id="PTHR10412:SF11">
    <property type="entry name" value="MANNOSYL-OLIGOSACCHARIDE GLUCOSIDASE"/>
    <property type="match status" value="1"/>
</dbReference>
<dbReference type="Gene3D" id="2.70.98.110">
    <property type="entry name" value="Glycosyl hydrolase family 63, N-terminal domain"/>
    <property type="match status" value="1"/>
</dbReference>
<dbReference type="PANTHER" id="PTHR10412">
    <property type="entry name" value="MANNOSYL-OLIGOSACCHARIDE GLUCOSIDASE"/>
    <property type="match status" value="1"/>
</dbReference>
<keyword evidence="5 12" id="KW-0256">Endoplasmic reticulum</keyword>
<keyword evidence="16" id="KW-1185">Reference proteome</keyword>
<dbReference type="EMBL" id="CAJVPZ010001897">
    <property type="protein sequence ID" value="CAG8502231.1"/>
    <property type="molecule type" value="Genomic_DNA"/>
</dbReference>
<comment type="catalytic activity">
    <reaction evidence="12">
        <text>N(4)-(alpha-D-Glc-(1-&gt;2)-alpha-D-Glc-(1-&gt;3)-alpha-D-Glc-(1-&gt;3)-alpha-D-Man-(1-&gt;2)-alpha-D-Man-(1-&gt;2)-alpha-D-Man-(1-&gt;3)-[alpha-D-Man-(1-&gt;2)-alpha-D-Man-(1-&gt;3)-[alpha-D-Man-(1-&gt;2)-alpha-D-Man-(1-&gt;6)]-alpha-D-Man-(1-&gt;6)]-beta-D-Man-(1-&gt;4)-beta-D-GlcNAc-(1-&gt;4)-beta-D-GlcNAc)-L-asparaginyl-[protein] + H2O = N(4)-(alpha-D-Glc-(1-&gt;3)-alpha-D-Glc-(1-&gt;3)-alpha-D-Man-(1-&gt;2)-alpha-D-Man-(1-&gt;2)-alpha-D-Man-(1-&gt;3)-[alpha-D-Man-(1-&gt;2)-alpha-D-Man-(1-&gt;3)-[alpha-D-Man-(1-&gt;2)-alpha-D-Man-(1-&gt;6)]-alpha-D-Man-(1-&gt;6)]-beta-D-Man-(1-&gt;4)-beta-D-GlcNAc-(1-&gt;4)-beta-D-GlcNAc)-L-asparaginyl-[protein] + beta-D-glucose</text>
        <dbReference type="Rhea" id="RHEA:55988"/>
        <dbReference type="Rhea" id="RHEA-COMP:12806"/>
        <dbReference type="Rhea" id="RHEA-COMP:14355"/>
        <dbReference type="ChEBI" id="CHEBI:15377"/>
        <dbReference type="ChEBI" id="CHEBI:15903"/>
        <dbReference type="ChEBI" id="CHEBI:59082"/>
        <dbReference type="ChEBI" id="CHEBI:132537"/>
        <dbReference type="EC" id="3.2.1.106"/>
    </reaction>
</comment>
<reference evidence="15" key="1">
    <citation type="submission" date="2021-06" db="EMBL/GenBank/DDBJ databases">
        <authorList>
            <person name="Kallberg Y."/>
            <person name="Tangrot J."/>
            <person name="Rosling A."/>
        </authorList>
    </citation>
    <scope>NUCLEOTIDE SEQUENCE</scope>
    <source>
        <strain evidence="15">IN212</strain>
    </source>
</reference>
<dbReference type="GO" id="GO:0005789">
    <property type="term" value="C:endoplasmic reticulum membrane"/>
    <property type="evidence" value="ECO:0007669"/>
    <property type="project" value="UniProtKB-SubCell"/>
</dbReference>
<evidence type="ECO:0000256" key="3">
    <source>
        <dbReference type="ARBA" id="ARBA00022692"/>
    </source>
</evidence>
<evidence type="ECO:0000256" key="10">
    <source>
        <dbReference type="ARBA" id="ARBA00023295"/>
    </source>
</evidence>
<evidence type="ECO:0000259" key="14">
    <source>
        <dbReference type="Pfam" id="PF16923"/>
    </source>
</evidence>
<organism evidence="15 16">
    <name type="scientific">Racocetra fulgida</name>
    <dbReference type="NCBI Taxonomy" id="60492"/>
    <lineage>
        <taxon>Eukaryota</taxon>
        <taxon>Fungi</taxon>
        <taxon>Fungi incertae sedis</taxon>
        <taxon>Mucoromycota</taxon>
        <taxon>Glomeromycotina</taxon>
        <taxon>Glomeromycetes</taxon>
        <taxon>Diversisporales</taxon>
        <taxon>Gigasporaceae</taxon>
        <taxon>Racocetra</taxon>
    </lineage>
</organism>
<evidence type="ECO:0000313" key="16">
    <source>
        <dbReference type="Proteomes" id="UP000789396"/>
    </source>
</evidence>
<dbReference type="InterPro" id="IPR004888">
    <property type="entry name" value="Glycoside_hydrolase_63"/>
</dbReference>
<feature type="non-terminal residue" evidence="15">
    <location>
        <position position="507"/>
    </location>
</feature>
<feature type="domain" description="Glycosyl hydrolase family 63 N-terminal" evidence="14">
    <location>
        <begin position="24"/>
        <end position="99"/>
    </location>
</feature>
<keyword evidence="7" id="KW-1133">Transmembrane helix</keyword>
<dbReference type="InterPro" id="IPR031631">
    <property type="entry name" value="Glyco_hydro_63N"/>
</dbReference>
<dbReference type="InterPro" id="IPR038518">
    <property type="entry name" value="Glyco_hydro_63N_sf"/>
</dbReference>
<dbReference type="InterPro" id="IPR012341">
    <property type="entry name" value="6hp_glycosidase-like_sf"/>
</dbReference>
<keyword evidence="4 12" id="KW-0378">Hydrolase</keyword>
<evidence type="ECO:0000256" key="6">
    <source>
        <dbReference type="ARBA" id="ARBA00022968"/>
    </source>
</evidence>
<dbReference type="InterPro" id="IPR031335">
    <property type="entry name" value="Glyco_hydro_63_C"/>
</dbReference>
<evidence type="ECO:0000313" key="15">
    <source>
        <dbReference type="EMBL" id="CAG8502231.1"/>
    </source>
</evidence>
<comment type="function">
    <text evidence="12">Cleaves the distal alpha 1,2-linked glucose residue from the Glc(3)Man(9)GlcNAc(2) oligosaccharide precursor.</text>
</comment>
<dbReference type="Gene3D" id="1.50.10.10">
    <property type="match status" value="2"/>
</dbReference>
<proteinExistence type="inferred from homology"/>
<accession>A0A9N8ZNW7</accession>
<dbReference type="OrthoDB" id="410058at2759"/>
<evidence type="ECO:0000256" key="7">
    <source>
        <dbReference type="ARBA" id="ARBA00022989"/>
    </source>
</evidence>